<dbReference type="SUPFAM" id="SSF57850">
    <property type="entry name" value="RING/U-box"/>
    <property type="match status" value="1"/>
</dbReference>
<dbReference type="PANTHER" id="PTHR24007">
    <property type="entry name" value="BRCA1-ASSOCIATED PROTEIN"/>
    <property type="match status" value="1"/>
</dbReference>
<dbReference type="GO" id="GO:0005737">
    <property type="term" value="C:cytoplasm"/>
    <property type="evidence" value="ECO:0007669"/>
    <property type="project" value="TreeGrafter"/>
</dbReference>
<proteinExistence type="predicted"/>
<evidence type="ECO:0000259" key="4">
    <source>
        <dbReference type="PROSITE" id="PS50271"/>
    </source>
</evidence>
<dbReference type="Pfam" id="PF02148">
    <property type="entry name" value="zf-UBP"/>
    <property type="match status" value="1"/>
</dbReference>
<reference evidence="6" key="2">
    <citation type="submission" date="2024-04" db="EMBL/GenBank/DDBJ databases">
        <authorList>
            <person name="Chen Y."/>
            <person name="Shah S."/>
            <person name="Dougan E. K."/>
            <person name="Thang M."/>
            <person name="Chan C."/>
        </authorList>
    </citation>
    <scope>NUCLEOTIDE SEQUENCE [LARGE SCALE GENOMIC DNA]</scope>
</reference>
<keyword evidence="1" id="KW-0863">Zinc-finger</keyword>
<dbReference type="EMBL" id="CAMXCT020001167">
    <property type="protein sequence ID" value="CAL1140808.1"/>
    <property type="molecule type" value="Genomic_DNA"/>
</dbReference>
<dbReference type="PANTHER" id="PTHR24007:SF7">
    <property type="entry name" value="BRCA1-ASSOCIATED PROTEIN"/>
    <property type="match status" value="1"/>
</dbReference>
<feature type="region of interest" description="Disordered" evidence="3">
    <location>
        <begin position="11"/>
        <end position="36"/>
    </location>
</feature>
<dbReference type="InterPro" id="IPR013083">
    <property type="entry name" value="Znf_RING/FYVE/PHD"/>
</dbReference>
<dbReference type="OrthoDB" id="273556at2759"/>
<dbReference type="AlphaFoldDB" id="A0A9P1CA58"/>
<dbReference type="GO" id="GO:0007265">
    <property type="term" value="P:Ras protein signal transduction"/>
    <property type="evidence" value="ECO:0007669"/>
    <property type="project" value="TreeGrafter"/>
</dbReference>
<evidence type="ECO:0000256" key="1">
    <source>
        <dbReference type="PROSITE-ProRule" id="PRU00502"/>
    </source>
</evidence>
<dbReference type="GO" id="GO:0016567">
    <property type="term" value="P:protein ubiquitination"/>
    <property type="evidence" value="ECO:0007669"/>
    <property type="project" value="TreeGrafter"/>
</dbReference>
<feature type="non-terminal residue" evidence="5">
    <location>
        <position position="572"/>
    </location>
</feature>
<keyword evidence="8" id="KW-1185">Reference proteome</keyword>
<dbReference type="EMBL" id="CAMXCT030001167">
    <property type="protein sequence ID" value="CAL4774745.1"/>
    <property type="molecule type" value="Genomic_DNA"/>
</dbReference>
<dbReference type="PROSITE" id="PS50271">
    <property type="entry name" value="ZF_UBP"/>
    <property type="match status" value="1"/>
</dbReference>
<organism evidence="5">
    <name type="scientific">Cladocopium goreaui</name>
    <dbReference type="NCBI Taxonomy" id="2562237"/>
    <lineage>
        <taxon>Eukaryota</taxon>
        <taxon>Sar</taxon>
        <taxon>Alveolata</taxon>
        <taxon>Dinophyceae</taxon>
        <taxon>Suessiales</taxon>
        <taxon>Symbiodiniaceae</taxon>
        <taxon>Cladocopium</taxon>
    </lineage>
</organism>
<feature type="coiled-coil region" evidence="2">
    <location>
        <begin position="390"/>
        <end position="456"/>
    </location>
</feature>
<comment type="caution">
    <text evidence="5">The sequence shown here is derived from an EMBL/GenBank/DDBJ whole genome shotgun (WGS) entry which is preliminary data.</text>
</comment>
<gene>
    <name evidence="5" type="ORF">C1SCF055_LOCUS14704</name>
</gene>
<protein>
    <submittedName>
        <fullName evidence="7">RING finger protein</fullName>
    </submittedName>
</protein>
<keyword evidence="2" id="KW-0175">Coiled coil</keyword>
<dbReference type="InterPro" id="IPR001607">
    <property type="entry name" value="Znf_UBP"/>
</dbReference>
<dbReference type="Proteomes" id="UP001152797">
    <property type="component" value="Unassembled WGS sequence"/>
</dbReference>
<evidence type="ECO:0000256" key="2">
    <source>
        <dbReference type="SAM" id="Coils"/>
    </source>
</evidence>
<feature type="compositionally biased region" description="Low complexity" evidence="3">
    <location>
        <begin position="11"/>
        <end position="20"/>
    </location>
</feature>
<evidence type="ECO:0000313" key="6">
    <source>
        <dbReference type="EMBL" id="CAL1140808.1"/>
    </source>
</evidence>
<evidence type="ECO:0000256" key="3">
    <source>
        <dbReference type="SAM" id="MobiDB-lite"/>
    </source>
</evidence>
<accession>A0A9P1CA58</accession>
<dbReference type="GO" id="GO:0061630">
    <property type="term" value="F:ubiquitin protein ligase activity"/>
    <property type="evidence" value="ECO:0007669"/>
    <property type="project" value="TreeGrafter"/>
</dbReference>
<keyword evidence="1" id="KW-0479">Metal-binding</keyword>
<evidence type="ECO:0000313" key="5">
    <source>
        <dbReference type="EMBL" id="CAI3987433.1"/>
    </source>
</evidence>
<evidence type="ECO:0000313" key="8">
    <source>
        <dbReference type="Proteomes" id="UP001152797"/>
    </source>
</evidence>
<name>A0A9P1CA58_9DINO</name>
<keyword evidence="1" id="KW-0862">Zinc</keyword>
<sequence>MVYYLLVVAPSSAPTPSASSGIYERRRSRTTTSRAEGAEEETILDVFEVKGLKIFRAIGAGAGLEDALPIQRTSALLLVAIPSELSLDDLCHFLGHREGLEAVRVVFRNEPRGRFFCPSLEGKSGPGSGGGFYTAILLCRSQAHADALYKANHGKLFSHDSSQDDKGPCCYLAFLEAIVYSSKSWELTRTKSDELQKSSPSDSEMPEAVIPSTAYEVPSCPVCIERIDVSGTGLVTHSHGWSAEHQDAGRPPTCVACAIITATNGGAAQRKNVAGNPVTLQCECCSKQDELWVCLICGHLGCGRYQDAHAKDHATEYRHRFCYQLDTGRIWDYASDVFVHRRLVQHAAMGHFELALPAPAMEESRGSKVPVPGLPGHEQLLSMELDAILASQLDHQRSLYERQLADLQRQQSSSVNDLQSAIEAEGRREAAMTEEMQSHEKQMKMLEKQLASAQKSWSTEQEKLKFAKELNASLLQNRKDMADGEGKESKTEEDALVLRLREKVALLREQVSALSSPMNTDLGVRKAQFFDRCLRADRSVEYPRRPALPPVKISSFRAQEVKVPNSPKAPWH</sequence>
<feature type="domain" description="UBP-type" evidence="4">
    <location>
        <begin position="252"/>
        <end position="358"/>
    </location>
</feature>
<feature type="non-terminal residue" evidence="5">
    <location>
        <position position="1"/>
    </location>
</feature>
<reference evidence="5" key="1">
    <citation type="submission" date="2022-10" db="EMBL/GenBank/DDBJ databases">
        <authorList>
            <person name="Chen Y."/>
            <person name="Dougan E. K."/>
            <person name="Chan C."/>
            <person name="Rhodes N."/>
            <person name="Thang M."/>
        </authorList>
    </citation>
    <scope>NUCLEOTIDE SEQUENCE</scope>
</reference>
<evidence type="ECO:0000313" key="7">
    <source>
        <dbReference type="EMBL" id="CAL4774745.1"/>
    </source>
</evidence>
<dbReference type="SMART" id="SM00290">
    <property type="entry name" value="ZnF_UBP"/>
    <property type="match status" value="1"/>
</dbReference>
<dbReference type="Gene3D" id="3.30.40.10">
    <property type="entry name" value="Zinc/RING finger domain, C3HC4 (zinc finger)"/>
    <property type="match status" value="1"/>
</dbReference>
<dbReference type="EMBL" id="CAMXCT010001167">
    <property type="protein sequence ID" value="CAI3987433.1"/>
    <property type="molecule type" value="Genomic_DNA"/>
</dbReference>
<dbReference type="GO" id="GO:0008270">
    <property type="term" value="F:zinc ion binding"/>
    <property type="evidence" value="ECO:0007669"/>
    <property type="project" value="UniProtKB-KW"/>
</dbReference>